<organism evidence="1 2">
    <name type="scientific">Ricinus communis</name>
    <name type="common">Castor bean</name>
    <dbReference type="NCBI Taxonomy" id="3988"/>
    <lineage>
        <taxon>Eukaryota</taxon>
        <taxon>Viridiplantae</taxon>
        <taxon>Streptophyta</taxon>
        <taxon>Embryophyta</taxon>
        <taxon>Tracheophyta</taxon>
        <taxon>Spermatophyta</taxon>
        <taxon>Magnoliopsida</taxon>
        <taxon>eudicotyledons</taxon>
        <taxon>Gunneridae</taxon>
        <taxon>Pentapetalae</taxon>
        <taxon>rosids</taxon>
        <taxon>fabids</taxon>
        <taxon>Malpighiales</taxon>
        <taxon>Euphorbiaceae</taxon>
        <taxon>Acalyphoideae</taxon>
        <taxon>Acalypheae</taxon>
        <taxon>Ricinus</taxon>
    </lineage>
</organism>
<dbReference type="Proteomes" id="UP000008311">
    <property type="component" value="Unassembled WGS sequence"/>
</dbReference>
<evidence type="ECO:0000313" key="2">
    <source>
        <dbReference type="Proteomes" id="UP000008311"/>
    </source>
</evidence>
<keyword evidence="2" id="KW-1185">Reference proteome</keyword>
<accession>B9SCT4</accession>
<protein>
    <submittedName>
        <fullName evidence="1">Uncharacterized protein</fullName>
    </submittedName>
</protein>
<dbReference type="AlphaFoldDB" id="B9SCT4"/>
<sequence>MNNAQLPILDYRRLKQHAAFDHEGPSSSGSSSWRSIRKLQHTAKSVQLHMEALPTLLLLLKQPFEAIAILEAT</sequence>
<evidence type="ECO:0000313" key="1">
    <source>
        <dbReference type="EMBL" id="EEF38529.1"/>
    </source>
</evidence>
<name>B9SCT4_RICCO</name>
<reference evidence="2" key="1">
    <citation type="journal article" date="2010" name="Nat. Biotechnol.">
        <title>Draft genome sequence of the oilseed species Ricinus communis.</title>
        <authorList>
            <person name="Chan A.P."/>
            <person name="Crabtree J."/>
            <person name="Zhao Q."/>
            <person name="Lorenzi H."/>
            <person name="Orvis J."/>
            <person name="Puiu D."/>
            <person name="Melake-Berhan A."/>
            <person name="Jones K.M."/>
            <person name="Redman J."/>
            <person name="Chen G."/>
            <person name="Cahoon E.B."/>
            <person name="Gedil M."/>
            <person name="Stanke M."/>
            <person name="Haas B.J."/>
            <person name="Wortman J.R."/>
            <person name="Fraser-Liggett C.M."/>
            <person name="Ravel J."/>
            <person name="Rabinowicz P.D."/>
        </authorList>
    </citation>
    <scope>NUCLEOTIDE SEQUENCE [LARGE SCALE GENOMIC DNA]</scope>
    <source>
        <strain evidence="2">cv. Hale</strain>
    </source>
</reference>
<gene>
    <name evidence="1" type="ORF">RCOM_1281570</name>
</gene>
<dbReference type="InParanoid" id="B9SCT4"/>
<dbReference type="EMBL" id="EQ973924">
    <property type="protein sequence ID" value="EEF38529.1"/>
    <property type="molecule type" value="Genomic_DNA"/>
</dbReference>
<proteinExistence type="predicted"/>